<keyword evidence="3" id="KW-1185">Reference proteome</keyword>
<dbReference type="RefSeq" id="WP_164651899.1">
    <property type="nucleotide sequence ID" value="NZ_JAAIJR010000003.1"/>
</dbReference>
<dbReference type="AlphaFoldDB" id="A0A6P1DM76"/>
<comment type="caution">
    <text evidence="2">The sequence shown here is derived from an EMBL/GenBank/DDBJ whole genome shotgun (WGS) entry which is preliminary data.</text>
</comment>
<gene>
    <name evidence="2" type="ORF">G3480_01590</name>
</gene>
<evidence type="ECO:0000313" key="3">
    <source>
        <dbReference type="Proteomes" id="UP000471640"/>
    </source>
</evidence>
<evidence type="ECO:0000313" key="2">
    <source>
        <dbReference type="EMBL" id="NEX19019.1"/>
    </source>
</evidence>
<dbReference type="Gene3D" id="3.40.50.300">
    <property type="entry name" value="P-loop containing nucleotide triphosphate hydrolases"/>
    <property type="match status" value="2"/>
</dbReference>
<dbReference type="EMBL" id="JAAIJR010000003">
    <property type="protein sequence ID" value="NEX19019.1"/>
    <property type="molecule type" value="Genomic_DNA"/>
</dbReference>
<protein>
    <submittedName>
        <fullName evidence="2">AAA family ATPase</fullName>
    </submittedName>
</protein>
<organism evidence="2 3">
    <name type="scientific">Thiorhodococcus mannitoliphagus</name>
    <dbReference type="NCBI Taxonomy" id="329406"/>
    <lineage>
        <taxon>Bacteria</taxon>
        <taxon>Pseudomonadati</taxon>
        <taxon>Pseudomonadota</taxon>
        <taxon>Gammaproteobacteria</taxon>
        <taxon>Chromatiales</taxon>
        <taxon>Chromatiaceae</taxon>
        <taxon>Thiorhodococcus</taxon>
    </lineage>
</organism>
<dbReference type="Pfam" id="PF08378">
    <property type="entry name" value="NERD"/>
    <property type="match status" value="1"/>
</dbReference>
<proteinExistence type="predicted"/>
<dbReference type="SUPFAM" id="SSF52540">
    <property type="entry name" value="P-loop containing nucleoside triphosphate hydrolases"/>
    <property type="match status" value="1"/>
</dbReference>
<feature type="domain" description="NERD" evidence="1">
    <location>
        <begin position="14"/>
        <end position="119"/>
    </location>
</feature>
<reference evidence="3" key="1">
    <citation type="journal article" date="2020" name="Microbiol. Resour. Announc.">
        <title>Draft Genome Sequences of Thiorhodococcus mannitoliphagus and Thiorhodococcus minor, Purple Sulfur Photosynthetic Bacteria in the Gammaproteobacterial Family Chromatiaceae.</title>
        <authorList>
            <person name="Aviles F.A."/>
            <person name="Meyer T.E."/>
            <person name="Kyndt J.A."/>
        </authorList>
    </citation>
    <scope>NUCLEOTIDE SEQUENCE [LARGE SCALE GENOMIC DNA]</scope>
    <source>
        <strain evidence="3">DSM 18266</strain>
    </source>
</reference>
<dbReference type="InterPro" id="IPR027417">
    <property type="entry name" value="P-loop_NTPase"/>
</dbReference>
<dbReference type="Proteomes" id="UP000471640">
    <property type="component" value="Unassembled WGS sequence"/>
</dbReference>
<sequence length="529" mass="58296">MRMIPSTPHATNSSAERRVFDRLRGAFEQGQERGQALTVLHSLNLTRHASKRFGEADFVIVGPRGILVLEVKGGGIACHDGIWYSTDRTGVSNRLKESPFRQAEAAMHGLRSRLEAALPPGVCAQFVWGYAVVFPDCDWSITGAEWEQAMVADSRAAKNMERWLSGLYRYWHQRDSRRLEPATPEALSKIIKFLRPAFDVGVPLHVALDALEERVTALTDDQMNLLDIVDANPRAICTGGAGTGKTFLALELARRWAGSGQQVLLVCQSPWLKHWLEKRFEIAGVSVSVAKSVTTAARRAGVDQFDALIVDEGQDLLSMEALDRLDAVLIGGLEQGRWCFFHDINNQAGYFGAPDADALPMLESYGAARMPLKRNCRNTRQILSEVQSELGADLGVRGTGDGPEVVRHQAKTRQHAADVLMAEIERLTIREGLSLSEITILSPRPFPDSAAALLPAKLAADLTELDEFALRDFPPARISFAEIANFKGLENEAVILIDLPREADAPRSFTDFYVGMSRARSLLITIVTD</sequence>
<dbReference type="Pfam" id="PF13604">
    <property type="entry name" value="AAA_30"/>
    <property type="match status" value="1"/>
</dbReference>
<accession>A0A6P1DM76</accession>
<evidence type="ECO:0000259" key="1">
    <source>
        <dbReference type="Pfam" id="PF08378"/>
    </source>
</evidence>
<name>A0A6P1DM76_9GAMM</name>
<dbReference type="InterPro" id="IPR011528">
    <property type="entry name" value="NERD"/>
</dbReference>
<reference evidence="2 3" key="2">
    <citation type="submission" date="2020-02" db="EMBL/GenBank/DDBJ databases">
        <title>Genome sequences of Thiorhodococcus mannitoliphagus and Thiorhodococcus minor, purple sulfur photosynthetic bacteria in the gammaproteobacterial family, Chromatiaceae.</title>
        <authorList>
            <person name="Aviles F.A."/>
            <person name="Meyer T.E."/>
            <person name="Kyndt J.A."/>
        </authorList>
    </citation>
    <scope>NUCLEOTIDE SEQUENCE [LARGE SCALE GENOMIC DNA]</scope>
    <source>
        <strain evidence="2 3">DSM 18266</strain>
    </source>
</reference>